<dbReference type="EMBL" id="SNYI01000002">
    <property type="protein sequence ID" value="TDQ30709.1"/>
    <property type="molecule type" value="Genomic_DNA"/>
</dbReference>
<reference evidence="3 4" key="1">
    <citation type="submission" date="2019-03" db="EMBL/GenBank/DDBJ databases">
        <title>Genomic Encyclopedia of Archaeal and Bacterial Type Strains, Phase II (KMG-II): from individual species to whole genera.</title>
        <authorList>
            <person name="Goeker M."/>
        </authorList>
    </citation>
    <scope>NUCLEOTIDE SEQUENCE [LARGE SCALE GENOMIC DNA]</scope>
    <source>
        <strain evidence="3 4">DSM 18435</strain>
    </source>
</reference>
<comment type="caution">
    <text evidence="3">The sequence shown here is derived from an EMBL/GenBank/DDBJ whole genome shotgun (WGS) entry which is preliminary data.</text>
</comment>
<keyword evidence="2" id="KW-1133">Transmembrane helix</keyword>
<evidence type="ECO:0000256" key="1">
    <source>
        <dbReference type="SAM" id="MobiDB-lite"/>
    </source>
</evidence>
<feature type="transmembrane region" description="Helical" evidence="2">
    <location>
        <begin position="255"/>
        <end position="274"/>
    </location>
</feature>
<organism evidence="3 4">
    <name type="scientific">Zeaxanthinibacter enoshimensis</name>
    <dbReference type="NCBI Taxonomy" id="392009"/>
    <lineage>
        <taxon>Bacteria</taxon>
        <taxon>Pseudomonadati</taxon>
        <taxon>Bacteroidota</taxon>
        <taxon>Flavobacteriia</taxon>
        <taxon>Flavobacteriales</taxon>
        <taxon>Flavobacteriaceae</taxon>
        <taxon>Zeaxanthinibacter</taxon>
    </lineage>
</organism>
<sequence length="370" mass="42578">MTNLTKPKRERHPMQYRGTECLNCGHPLDISDRYCPQCSQANNDKRRTLADFIEEFLGTLVAYDSRLLTTLSAMLFHPGRMTIEYLKGKRMTYTNPFRFLLSLSIIYFLLLSFTNDFRSFDNDAAKSAKETLEEAPGPDRSNSRGGSGTSETKPETLRLDSTGFFSEKNDALIAAEPGRYYNEIKAKGFWDRFFKKTELYLALIRYENPVNYESLSATHQLPETWDNRASFSLARSFYSIVKYPGSFLNAVLGRLPFATFFFLPVFAFFIWLVYIRKRYTYTDNLIFSFHNQTLMFILLIISFLVDEIFGISTAAIAFLVFSLYLYKAMRTFYGDGRLKTILKFLLLNTIFIILSGIGALALLLGSAFTY</sequence>
<evidence type="ECO:0000313" key="4">
    <source>
        <dbReference type="Proteomes" id="UP000295468"/>
    </source>
</evidence>
<accession>A0A4R6TLX8</accession>
<keyword evidence="4" id="KW-1185">Reference proteome</keyword>
<evidence type="ECO:0000313" key="3">
    <source>
        <dbReference type="EMBL" id="TDQ30709.1"/>
    </source>
</evidence>
<dbReference type="AlphaFoldDB" id="A0A4R6TLX8"/>
<keyword evidence="2" id="KW-0812">Transmembrane</keyword>
<feature type="transmembrane region" description="Helical" evidence="2">
    <location>
        <begin position="286"/>
        <end position="305"/>
    </location>
</feature>
<dbReference type="InterPro" id="IPR022134">
    <property type="entry name" value="DUF3667"/>
</dbReference>
<dbReference type="Proteomes" id="UP000295468">
    <property type="component" value="Unassembled WGS sequence"/>
</dbReference>
<feature type="region of interest" description="Disordered" evidence="1">
    <location>
        <begin position="128"/>
        <end position="155"/>
    </location>
</feature>
<protein>
    <submittedName>
        <fullName evidence="3">Uncharacterized protein DUF3667</fullName>
    </submittedName>
</protein>
<evidence type="ECO:0000256" key="2">
    <source>
        <dbReference type="SAM" id="Phobius"/>
    </source>
</evidence>
<proteinExistence type="predicted"/>
<feature type="transmembrane region" description="Helical" evidence="2">
    <location>
        <begin position="97"/>
        <end position="114"/>
    </location>
</feature>
<name>A0A4R6TLX8_9FLAO</name>
<keyword evidence="2" id="KW-0472">Membrane</keyword>
<feature type="transmembrane region" description="Helical" evidence="2">
    <location>
        <begin position="341"/>
        <end position="364"/>
    </location>
</feature>
<dbReference type="OrthoDB" id="675873at2"/>
<dbReference type="Pfam" id="PF12412">
    <property type="entry name" value="DUF3667"/>
    <property type="match status" value="1"/>
</dbReference>
<dbReference type="RefSeq" id="WP_133643597.1">
    <property type="nucleotide sequence ID" value="NZ_SNYI01000002.1"/>
</dbReference>
<feature type="transmembrane region" description="Helical" evidence="2">
    <location>
        <begin position="311"/>
        <end position="329"/>
    </location>
</feature>
<gene>
    <name evidence="3" type="ORF">CLV82_1398</name>
</gene>